<sequence length="64" mass="6746">MNVTKGVLNSVVQPFVNAMLGIWGKSLNGLGGAANLSVTTILGSPNCVTSVPERRLVAFAFRRD</sequence>
<evidence type="ECO:0000313" key="1">
    <source>
        <dbReference type="EMBL" id="SHN17257.1"/>
    </source>
</evidence>
<proteinExistence type="predicted"/>
<reference evidence="1 2" key="1">
    <citation type="submission" date="2016-11" db="EMBL/GenBank/DDBJ databases">
        <authorList>
            <person name="Jaros S."/>
            <person name="Januszkiewicz K."/>
            <person name="Wedrychowicz H."/>
        </authorList>
    </citation>
    <scope>NUCLEOTIDE SEQUENCE [LARGE SCALE GENOMIC DNA]</scope>
    <source>
        <strain evidence="1 2">DSM 22153</strain>
    </source>
</reference>
<evidence type="ECO:0000313" key="2">
    <source>
        <dbReference type="Proteomes" id="UP000186002"/>
    </source>
</evidence>
<dbReference type="Proteomes" id="UP000186002">
    <property type="component" value="Unassembled WGS sequence"/>
</dbReference>
<organism evidence="1 2">
    <name type="scientific">Roseibium suaedae</name>
    <dbReference type="NCBI Taxonomy" id="735517"/>
    <lineage>
        <taxon>Bacteria</taxon>
        <taxon>Pseudomonadati</taxon>
        <taxon>Pseudomonadota</taxon>
        <taxon>Alphaproteobacteria</taxon>
        <taxon>Hyphomicrobiales</taxon>
        <taxon>Stappiaceae</taxon>
        <taxon>Roseibium</taxon>
    </lineage>
</organism>
<keyword evidence="2" id="KW-1185">Reference proteome</keyword>
<dbReference type="AlphaFoldDB" id="A0A1M7PJA7"/>
<protein>
    <submittedName>
        <fullName evidence="1">Uncharacterized protein</fullName>
    </submittedName>
</protein>
<accession>A0A1M7PJA7</accession>
<name>A0A1M7PJA7_9HYPH</name>
<dbReference type="EMBL" id="FRBW01000008">
    <property type="protein sequence ID" value="SHN17257.1"/>
    <property type="molecule type" value="Genomic_DNA"/>
</dbReference>
<gene>
    <name evidence="1" type="ORF">SAMN05444272_4464</name>
</gene>